<evidence type="ECO:0000313" key="2">
    <source>
        <dbReference type="EMBL" id="MFC4605658.1"/>
    </source>
</evidence>
<dbReference type="InterPro" id="IPR043426">
    <property type="entry name" value="MltB-like"/>
</dbReference>
<evidence type="ECO:0000313" key="3">
    <source>
        <dbReference type="Proteomes" id="UP001595914"/>
    </source>
</evidence>
<feature type="domain" description="Transglycosylase SLT" evidence="1">
    <location>
        <begin position="192"/>
        <end position="235"/>
    </location>
</feature>
<proteinExistence type="predicted"/>
<dbReference type="SUPFAM" id="SSF53955">
    <property type="entry name" value="Lysozyme-like"/>
    <property type="match status" value="1"/>
</dbReference>
<sequence length="284" mass="29003">MGRHNKKSNSTLRRGSVIALTGMIPGGLITAAATSGAAPAIPFLTTAAKSDPIAAEPATVDATQEQEVTAQPIAEPAPAPVAIPAPADAAPAPLPAPLPEGPLGIPAINYAAYQNAERVIAERQPDCGINWMQVAGVGRVESSHANGGKADGNGNLFEPIIGLPLDGSLPGQAVIMDSDGGALDGDSVYDRAVGPTQFIPTTWAHYGIDGNGDGKADPQNLFDAAASTANYLCDGGTNMRDIVSATKAILRYNNSMAYVANVTAWSLAYSTGITPTADALPRIH</sequence>
<dbReference type="PANTHER" id="PTHR30163">
    <property type="entry name" value="MEMBRANE-BOUND LYTIC MUREIN TRANSGLYCOSYLASE B"/>
    <property type="match status" value="1"/>
</dbReference>
<name>A0ABV9FUL3_9NOCA</name>
<dbReference type="Pfam" id="PF13406">
    <property type="entry name" value="SLT_2"/>
    <property type="match status" value="1"/>
</dbReference>
<comment type="caution">
    <text evidence="2">The sequence shown here is derived from an EMBL/GenBank/DDBJ whole genome shotgun (WGS) entry which is preliminary data.</text>
</comment>
<dbReference type="InterPro" id="IPR031304">
    <property type="entry name" value="SLT_2"/>
</dbReference>
<dbReference type="PANTHER" id="PTHR30163:SF8">
    <property type="entry name" value="LYTIC MUREIN TRANSGLYCOSYLASE"/>
    <property type="match status" value="1"/>
</dbReference>
<dbReference type="CDD" id="cd13399">
    <property type="entry name" value="Slt35-like"/>
    <property type="match status" value="1"/>
</dbReference>
<dbReference type="Gene3D" id="1.10.530.10">
    <property type="match status" value="1"/>
</dbReference>
<dbReference type="RefSeq" id="WP_378419386.1">
    <property type="nucleotide sequence ID" value="NZ_JBHSFO010000012.1"/>
</dbReference>
<accession>A0ABV9FUL3</accession>
<keyword evidence="3" id="KW-1185">Reference proteome</keyword>
<reference evidence="3" key="1">
    <citation type="journal article" date="2019" name="Int. J. Syst. Evol. Microbiol.">
        <title>The Global Catalogue of Microorganisms (GCM) 10K type strain sequencing project: providing services to taxonomists for standard genome sequencing and annotation.</title>
        <authorList>
            <consortium name="The Broad Institute Genomics Platform"/>
            <consortium name="The Broad Institute Genome Sequencing Center for Infectious Disease"/>
            <person name="Wu L."/>
            <person name="Ma J."/>
        </authorList>
    </citation>
    <scope>NUCLEOTIDE SEQUENCE [LARGE SCALE GENOMIC DNA]</scope>
    <source>
        <strain evidence="3">CCUG 54520</strain>
    </source>
</reference>
<dbReference type="EMBL" id="JBHSFO010000012">
    <property type="protein sequence ID" value="MFC4605658.1"/>
    <property type="molecule type" value="Genomic_DNA"/>
</dbReference>
<evidence type="ECO:0000259" key="1">
    <source>
        <dbReference type="Pfam" id="PF13406"/>
    </source>
</evidence>
<protein>
    <submittedName>
        <fullName evidence="2">Lytic transglycosylase domain-containing protein</fullName>
    </submittedName>
</protein>
<dbReference type="Proteomes" id="UP001595914">
    <property type="component" value="Unassembled WGS sequence"/>
</dbReference>
<dbReference type="InterPro" id="IPR023346">
    <property type="entry name" value="Lysozyme-like_dom_sf"/>
</dbReference>
<gene>
    <name evidence="2" type="ORF">ACFO6S_18310</name>
</gene>
<organism evidence="2 3">
    <name type="scientific">Rhodococcus kronopolitis</name>
    <dbReference type="NCBI Taxonomy" id="1460226"/>
    <lineage>
        <taxon>Bacteria</taxon>
        <taxon>Bacillati</taxon>
        <taxon>Actinomycetota</taxon>
        <taxon>Actinomycetes</taxon>
        <taxon>Mycobacteriales</taxon>
        <taxon>Nocardiaceae</taxon>
        <taxon>Rhodococcus</taxon>
    </lineage>
</organism>
<dbReference type="Gene3D" id="1.10.8.350">
    <property type="entry name" value="Bacterial muramidase"/>
    <property type="match status" value="1"/>
</dbReference>